<sequence>MSVVPLPGYEFKETLGKGAYGAVLSAQDLESHQDVGVKECLDVFQSATLAKRMLREVRILASFGDHENILKAQNVIVTKKIGGVMRELRRLEDLPLCRGQADFKHINVHLVTNLMETDLASVIESPQSLCIEHVRFFSYQVARGLKMMHTSGYLHRDLKPRNLLINANCDLRICDFGLARHAGVWTDSSQGGEGSEAPSLMTDYVQTRWYRAPEVLVSMAHYDEKVDMWSLGCVMAEIVLRRPLFRGSGTREQLQIIFELLGKPPTDVIARIPFPAAREFIRQLPGTHFSREERYHQISSRLQRAVKQQRERERGRERQEETETEVDPSCIDVITSLLDLDPSKRPTATEVLSHPFFANLHDESDEPSGVASPAGVESEWAFEHLPSFLDLRVWAIPRLKQSAPVSPALSSCVPCSQSLCSMPSASLSQSVDLTGGKGERSKEEEQEKCELVVEGGAGRGSVMHLRGDGQWAQGTPLGGSGGSDAARQRAAEDLERYWEEVRKHPYGRFLDGILRVASQLRERRRALKEKPNFSEKGGMSQKGQQQQQQGQPRGRREGKPSSSFPPLPGLRSASSSAPPTFRKRRHSHVPAGLSSLRWQFPHHTRTSASKGKQLGADYQKQEGGGGILGQRKQPEYRPAAAAAAAASPVEAQAAPSTGEQTEDHGKQTEIRALPIAAAAAAAAVVEESFPVPPEKAPLGAESLTQQREISADTVASVGGESDSRTAAEDLSGCLQLLTAVAEELRECIPPVSEDPCSLLTSSISAPPCTGIDGGGALGEVEREWNGRKEGETETDSEAEAKPSLLSPTSEAAASRLSSRPSLLQSVSRPSSFPAPPKLPPHPAIPPSDTTRLAGAQWALSSSSSSCLQCRQGISFKRGGEESDIREDTGRPPSGLQRKPSSCVCAASSSASSFCGWTGLQGDGGHLMKGGRRPRVESDERTRVSLCHSLSPPLSID</sequence>
<feature type="compositionally biased region" description="Basic and acidic residues" evidence="6">
    <location>
        <begin position="782"/>
        <end position="791"/>
    </location>
</feature>
<evidence type="ECO:0000256" key="5">
    <source>
        <dbReference type="ARBA" id="ARBA00022840"/>
    </source>
</evidence>
<evidence type="ECO:0000256" key="4">
    <source>
        <dbReference type="ARBA" id="ARBA00022777"/>
    </source>
</evidence>
<feature type="domain" description="Protein kinase" evidence="7">
    <location>
        <begin position="9"/>
        <end position="357"/>
    </location>
</feature>
<accession>A0A0G4HCV4</accession>
<proteinExistence type="predicted"/>
<keyword evidence="4" id="KW-0418">Kinase</keyword>
<feature type="region of interest" description="Disordered" evidence="6">
    <location>
        <begin position="782"/>
        <end position="850"/>
    </location>
</feature>
<feature type="region of interest" description="Disordered" evidence="6">
    <location>
        <begin position="469"/>
        <end position="488"/>
    </location>
</feature>
<dbReference type="InterPro" id="IPR000719">
    <property type="entry name" value="Prot_kinase_dom"/>
</dbReference>
<gene>
    <name evidence="8" type="ORF">Cvel_26162</name>
</gene>
<dbReference type="InterPro" id="IPR050117">
    <property type="entry name" value="MAPK"/>
</dbReference>
<keyword evidence="3" id="KW-0547">Nucleotide-binding</keyword>
<dbReference type="GO" id="GO:0004674">
    <property type="term" value="F:protein serine/threonine kinase activity"/>
    <property type="evidence" value="ECO:0007669"/>
    <property type="project" value="UniProtKB-KW"/>
</dbReference>
<feature type="compositionally biased region" description="Basic and acidic residues" evidence="6">
    <location>
        <begin position="877"/>
        <end position="889"/>
    </location>
</feature>
<feature type="compositionally biased region" description="Low complexity" evidence="6">
    <location>
        <begin position="809"/>
        <end position="831"/>
    </location>
</feature>
<dbReference type="SUPFAM" id="SSF56112">
    <property type="entry name" value="Protein kinase-like (PK-like)"/>
    <property type="match status" value="1"/>
</dbReference>
<feature type="compositionally biased region" description="Basic and acidic residues" evidence="6">
    <location>
        <begin position="308"/>
        <end position="321"/>
    </location>
</feature>
<dbReference type="InterPro" id="IPR011009">
    <property type="entry name" value="Kinase-like_dom_sf"/>
</dbReference>
<organism evidence="8">
    <name type="scientific">Chromera velia CCMP2878</name>
    <dbReference type="NCBI Taxonomy" id="1169474"/>
    <lineage>
        <taxon>Eukaryota</taxon>
        <taxon>Sar</taxon>
        <taxon>Alveolata</taxon>
        <taxon>Colpodellida</taxon>
        <taxon>Chromeraceae</taxon>
        <taxon>Chromera</taxon>
    </lineage>
</organism>
<feature type="region of interest" description="Disordered" evidence="6">
    <location>
        <begin position="303"/>
        <end position="326"/>
    </location>
</feature>
<evidence type="ECO:0000256" key="6">
    <source>
        <dbReference type="SAM" id="MobiDB-lite"/>
    </source>
</evidence>
<dbReference type="PhylomeDB" id="A0A0G4HCV4"/>
<dbReference type="FunFam" id="1.10.510.10:FF:000624">
    <property type="entry name" value="Mitogen-activated protein kinase"/>
    <property type="match status" value="1"/>
</dbReference>
<dbReference type="PROSITE" id="PS00108">
    <property type="entry name" value="PROTEIN_KINASE_ST"/>
    <property type="match status" value="1"/>
</dbReference>
<evidence type="ECO:0000259" key="7">
    <source>
        <dbReference type="PROSITE" id="PS50011"/>
    </source>
</evidence>
<name>A0A0G4HCV4_9ALVE</name>
<dbReference type="GO" id="GO:0005524">
    <property type="term" value="F:ATP binding"/>
    <property type="evidence" value="ECO:0007669"/>
    <property type="project" value="UniProtKB-KW"/>
</dbReference>
<dbReference type="Gene3D" id="3.30.200.20">
    <property type="entry name" value="Phosphorylase Kinase, domain 1"/>
    <property type="match status" value="1"/>
</dbReference>
<dbReference type="Gene3D" id="1.10.510.10">
    <property type="entry name" value="Transferase(Phosphotransferase) domain 1"/>
    <property type="match status" value="1"/>
</dbReference>
<reference evidence="8" key="1">
    <citation type="submission" date="2014-11" db="EMBL/GenBank/DDBJ databases">
        <authorList>
            <person name="Otto D Thomas"/>
            <person name="Naeem Raeece"/>
        </authorList>
    </citation>
    <scope>NUCLEOTIDE SEQUENCE</scope>
</reference>
<feature type="compositionally biased region" description="Low complexity" evidence="6">
    <location>
        <begin position="536"/>
        <end position="552"/>
    </location>
</feature>
<evidence type="ECO:0000256" key="2">
    <source>
        <dbReference type="ARBA" id="ARBA00022679"/>
    </source>
</evidence>
<evidence type="ECO:0000313" key="8">
    <source>
        <dbReference type="EMBL" id="CEM41662.1"/>
    </source>
</evidence>
<dbReference type="Pfam" id="PF00069">
    <property type="entry name" value="Pkinase"/>
    <property type="match status" value="1"/>
</dbReference>
<dbReference type="PANTHER" id="PTHR24055">
    <property type="entry name" value="MITOGEN-ACTIVATED PROTEIN KINASE"/>
    <property type="match status" value="1"/>
</dbReference>
<keyword evidence="5" id="KW-0067">ATP-binding</keyword>
<keyword evidence="2" id="KW-0808">Transferase</keyword>
<dbReference type="InterPro" id="IPR008271">
    <property type="entry name" value="Ser/Thr_kinase_AS"/>
</dbReference>
<evidence type="ECO:0000256" key="3">
    <source>
        <dbReference type="ARBA" id="ARBA00022741"/>
    </source>
</evidence>
<feature type="region of interest" description="Disordered" evidence="6">
    <location>
        <begin position="877"/>
        <end position="900"/>
    </location>
</feature>
<keyword evidence="1" id="KW-0723">Serine/threonine-protein kinase</keyword>
<dbReference type="VEuPathDB" id="CryptoDB:Cvel_26162"/>
<protein>
    <recommendedName>
        <fullName evidence="7">Protein kinase domain-containing protein</fullName>
    </recommendedName>
</protein>
<dbReference type="PROSITE" id="PS50011">
    <property type="entry name" value="PROTEIN_KINASE_DOM"/>
    <property type="match status" value="1"/>
</dbReference>
<dbReference type="CDD" id="cd07834">
    <property type="entry name" value="STKc_MAPK"/>
    <property type="match status" value="1"/>
</dbReference>
<feature type="region of interest" description="Disordered" evidence="6">
    <location>
        <begin position="919"/>
        <end position="956"/>
    </location>
</feature>
<feature type="region of interest" description="Disordered" evidence="6">
    <location>
        <begin position="529"/>
        <end position="666"/>
    </location>
</feature>
<evidence type="ECO:0000256" key="1">
    <source>
        <dbReference type="ARBA" id="ARBA00022527"/>
    </source>
</evidence>
<dbReference type="SMART" id="SM00220">
    <property type="entry name" value="S_TKc"/>
    <property type="match status" value="1"/>
</dbReference>
<feature type="compositionally biased region" description="Low complexity" evidence="6">
    <location>
        <begin position="638"/>
        <end position="655"/>
    </location>
</feature>
<feature type="compositionally biased region" description="Pro residues" evidence="6">
    <location>
        <begin position="832"/>
        <end position="845"/>
    </location>
</feature>
<dbReference type="AlphaFoldDB" id="A0A0G4HCV4"/>
<feature type="compositionally biased region" description="Basic and acidic residues" evidence="6">
    <location>
        <begin position="933"/>
        <end position="942"/>
    </location>
</feature>
<dbReference type="EMBL" id="CDMZ01002282">
    <property type="protein sequence ID" value="CEM41662.1"/>
    <property type="molecule type" value="Genomic_DNA"/>
</dbReference>